<evidence type="ECO:0000313" key="1">
    <source>
        <dbReference type="EMBL" id="GFH27067.1"/>
    </source>
</evidence>
<dbReference type="Proteomes" id="UP000485058">
    <property type="component" value="Unassembled WGS sequence"/>
</dbReference>
<comment type="caution">
    <text evidence="1">The sequence shown here is derived from an EMBL/GenBank/DDBJ whole genome shotgun (WGS) entry which is preliminary data.</text>
</comment>
<reference evidence="1 2" key="1">
    <citation type="submission" date="2020-02" db="EMBL/GenBank/DDBJ databases">
        <title>Draft genome sequence of Haematococcus lacustris strain NIES-144.</title>
        <authorList>
            <person name="Morimoto D."/>
            <person name="Nakagawa S."/>
            <person name="Yoshida T."/>
            <person name="Sawayama S."/>
        </authorList>
    </citation>
    <scope>NUCLEOTIDE SEQUENCE [LARGE SCALE GENOMIC DNA]</scope>
    <source>
        <strain evidence="1 2">NIES-144</strain>
    </source>
</reference>
<protein>
    <submittedName>
        <fullName evidence="1">Uncharacterized protein</fullName>
    </submittedName>
</protein>
<organism evidence="1 2">
    <name type="scientific">Haematococcus lacustris</name>
    <name type="common">Green alga</name>
    <name type="synonym">Haematococcus pluvialis</name>
    <dbReference type="NCBI Taxonomy" id="44745"/>
    <lineage>
        <taxon>Eukaryota</taxon>
        <taxon>Viridiplantae</taxon>
        <taxon>Chlorophyta</taxon>
        <taxon>core chlorophytes</taxon>
        <taxon>Chlorophyceae</taxon>
        <taxon>CS clade</taxon>
        <taxon>Chlamydomonadales</taxon>
        <taxon>Haematococcaceae</taxon>
        <taxon>Haematococcus</taxon>
    </lineage>
</organism>
<sequence>MHGRGVCHGAGVVWVLEVMKPAINRSGAMDAESVSSSQSSDLRCCLPCDVVWGLGRVGGRYPLMRLLWGGFFGVMPEGGGGLRS</sequence>
<evidence type="ECO:0000313" key="2">
    <source>
        <dbReference type="Proteomes" id="UP000485058"/>
    </source>
</evidence>
<dbReference type="EMBL" id="BLLF01003338">
    <property type="protein sequence ID" value="GFH27067.1"/>
    <property type="molecule type" value="Genomic_DNA"/>
</dbReference>
<name>A0A699ZVX1_HAELA</name>
<proteinExistence type="predicted"/>
<gene>
    <name evidence="1" type="ORF">HaLaN_25326</name>
</gene>
<accession>A0A699ZVX1</accession>
<keyword evidence="2" id="KW-1185">Reference proteome</keyword>
<dbReference type="AlphaFoldDB" id="A0A699ZVX1"/>